<evidence type="ECO:0000313" key="9">
    <source>
        <dbReference type="EMBL" id="SPJ23405.1"/>
    </source>
</evidence>
<accession>A0A2R8BTF1</accession>
<dbReference type="SUPFAM" id="SSF56014">
    <property type="entry name" value="Nitrite and sulphite reductase 4Fe-4S domain-like"/>
    <property type="match status" value="1"/>
</dbReference>
<dbReference type="InterPro" id="IPR005117">
    <property type="entry name" value="NiRdtase/SiRdtase_haem-b_fer"/>
</dbReference>
<keyword evidence="3" id="KW-0479">Metal-binding</keyword>
<dbReference type="GO" id="GO:0020037">
    <property type="term" value="F:heme binding"/>
    <property type="evidence" value="ECO:0007669"/>
    <property type="project" value="InterPro"/>
</dbReference>
<dbReference type="InterPro" id="IPR045854">
    <property type="entry name" value="NO2/SO3_Rdtase_4Fe4S_sf"/>
</dbReference>
<dbReference type="Gene3D" id="3.30.413.10">
    <property type="entry name" value="Sulfite Reductase Hemoprotein, domain 1"/>
    <property type="match status" value="1"/>
</dbReference>
<keyword evidence="2" id="KW-0349">Heme</keyword>
<keyword evidence="6" id="KW-0411">Iron-sulfur</keyword>
<dbReference type="GO" id="GO:0016491">
    <property type="term" value="F:oxidoreductase activity"/>
    <property type="evidence" value="ECO:0007669"/>
    <property type="project" value="UniProtKB-KW"/>
</dbReference>
<gene>
    <name evidence="9" type="ORF">PAA8504_01215</name>
</gene>
<feature type="domain" description="Nitrite/Sulfite reductase ferredoxin-like" evidence="8">
    <location>
        <begin position="38"/>
        <end position="103"/>
    </location>
</feature>
<evidence type="ECO:0000256" key="1">
    <source>
        <dbReference type="ARBA" id="ARBA00022485"/>
    </source>
</evidence>
<evidence type="ECO:0000256" key="5">
    <source>
        <dbReference type="ARBA" id="ARBA00023004"/>
    </source>
</evidence>
<reference evidence="9 10" key="1">
    <citation type="submission" date="2018-03" db="EMBL/GenBank/DDBJ databases">
        <authorList>
            <person name="Keele B.F."/>
        </authorList>
    </citation>
    <scope>NUCLEOTIDE SEQUENCE [LARGE SCALE GENOMIC DNA]</scope>
    <source>
        <strain evidence="9 10">CECT 8504</strain>
    </source>
</reference>
<dbReference type="GO" id="GO:0046872">
    <property type="term" value="F:metal ion binding"/>
    <property type="evidence" value="ECO:0007669"/>
    <property type="project" value="UniProtKB-KW"/>
</dbReference>
<protein>
    <recommendedName>
        <fullName evidence="8">Nitrite/Sulfite reductase ferredoxin-like domain-containing protein</fullName>
    </recommendedName>
</protein>
<evidence type="ECO:0000256" key="6">
    <source>
        <dbReference type="ARBA" id="ARBA00023014"/>
    </source>
</evidence>
<dbReference type="InterPro" id="IPR036136">
    <property type="entry name" value="Nit/Sulf_reduc_fer-like_dom_sf"/>
</dbReference>
<dbReference type="PANTHER" id="PTHR32439">
    <property type="entry name" value="FERREDOXIN--NITRITE REDUCTASE, CHLOROPLASTIC"/>
    <property type="match status" value="1"/>
</dbReference>
<evidence type="ECO:0000313" key="10">
    <source>
        <dbReference type="Proteomes" id="UP000244912"/>
    </source>
</evidence>
<dbReference type="InterPro" id="IPR006066">
    <property type="entry name" value="NO2/SO3_Rdtase_FeS/sirohaem_BS"/>
</dbReference>
<evidence type="ECO:0000256" key="4">
    <source>
        <dbReference type="ARBA" id="ARBA00023002"/>
    </source>
</evidence>
<dbReference type="InterPro" id="IPR051329">
    <property type="entry name" value="NIR_SIR_4Fe-4S"/>
</dbReference>
<sequence>MTGRSARRGPDDTGISTRVNGPARPGAVKGWCPGAWRPMMSGDGLVVRVRPRLARIDAAQAAGLADLSEAFGSGIVELTRRGNLQLRGVGEDGHGALLGGLAELGLLDPDPDWEARRNILSAPDWVAGDATERLSQDLAGRLGELPDLPAKFGMVVDAGPKRRLDGAPGDIRIERAASGVIVRADGCDTGVPVENDTAIGTVVALARWFAAHRGEARRMAQLLATTPLSDRFTGVPPAPNGMPEGTLGGVAFGQMEAGLLRTLARGALRITPWRMVLLEGGGALPEGLLPPDDPLLAIDACPGAPFCTQATVETRWLARTLAGRAPSVHVSGCAKGCARSDPADVTLTGRDGAFDLVIRGRAGDTPLRRGLAPKEVPDAL</sequence>
<dbReference type="SUPFAM" id="SSF55124">
    <property type="entry name" value="Nitrite/Sulfite reductase N-terminal domain-like"/>
    <property type="match status" value="1"/>
</dbReference>
<dbReference type="PANTHER" id="PTHR32439:SF9">
    <property type="entry name" value="BLR3264 PROTEIN"/>
    <property type="match status" value="1"/>
</dbReference>
<feature type="region of interest" description="Disordered" evidence="7">
    <location>
        <begin position="1"/>
        <end position="26"/>
    </location>
</feature>
<dbReference type="Proteomes" id="UP000244912">
    <property type="component" value="Unassembled WGS sequence"/>
</dbReference>
<dbReference type="GO" id="GO:0051539">
    <property type="term" value="F:4 iron, 4 sulfur cluster binding"/>
    <property type="evidence" value="ECO:0007669"/>
    <property type="project" value="UniProtKB-KW"/>
</dbReference>
<keyword evidence="4" id="KW-0560">Oxidoreductase</keyword>
<keyword evidence="1" id="KW-0004">4Fe-4S</keyword>
<evidence type="ECO:0000259" key="8">
    <source>
        <dbReference type="Pfam" id="PF03460"/>
    </source>
</evidence>
<keyword evidence="5" id="KW-0408">Iron</keyword>
<dbReference type="AlphaFoldDB" id="A0A2R8BTF1"/>
<dbReference type="Pfam" id="PF03460">
    <property type="entry name" value="NIR_SIR_ferr"/>
    <property type="match status" value="1"/>
</dbReference>
<keyword evidence="10" id="KW-1185">Reference proteome</keyword>
<organism evidence="9 10">
    <name type="scientific">Palleronia abyssalis</name>
    <dbReference type="NCBI Taxonomy" id="1501240"/>
    <lineage>
        <taxon>Bacteria</taxon>
        <taxon>Pseudomonadati</taxon>
        <taxon>Pseudomonadota</taxon>
        <taxon>Alphaproteobacteria</taxon>
        <taxon>Rhodobacterales</taxon>
        <taxon>Roseobacteraceae</taxon>
        <taxon>Palleronia</taxon>
    </lineage>
</organism>
<evidence type="ECO:0000256" key="7">
    <source>
        <dbReference type="SAM" id="MobiDB-lite"/>
    </source>
</evidence>
<evidence type="ECO:0000256" key="3">
    <source>
        <dbReference type="ARBA" id="ARBA00022723"/>
    </source>
</evidence>
<evidence type="ECO:0000256" key="2">
    <source>
        <dbReference type="ARBA" id="ARBA00022617"/>
    </source>
</evidence>
<name>A0A2R8BTF1_9RHOB</name>
<dbReference type="Gene3D" id="3.90.480.20">
    <property type="match status" value="1"/>
</dbReference>
<dbReference type="EMBL" id="ONZF01000002">
    <property type="protein sequence ID" value="SPJ23405.1"/>
    <property type="molecule type" value="Genomic_DNA"/>
</dbReference>
<dbReference type="RefSeq" id="WP_245897534.1">
    <property type="nucleotide sequence ID" value="NZ_ONZF01000002.1"/>
</dbReference>
<dbReference type="PROSITE" id="PS00365">
    <property type="entry name" value="NIR_SIR"/>
    <property type="match status" value="1"/>
</dbReference>
<proteinExistence type="predicted"/>